<dbReference type="GO" id="GO:0022857">
    <property type="term" value="F:transmembrane transporter activity"/>
    <property type="evidence" value="ECO:0007669"/>
    <property type="project" value="InterPro"/>
</dbReference>
<dbReference type="InterPro" id="IPR020846">
    <property type="entry name" value="MFS_dom"/>
</dbReference>
<dbReference type="RefSeq" id="WP_175050626.1">
    <property type="nucleotide sequence ID" value="NZ_CADIKC010000002.1"/>
</dbReference>
<dbReference type="Gene3D" id="1.20.1250.20">
    <property type="entry name" value="MFS general substrate transporter like domains"/>
    <property type="match status" value="2"/>
</dbReference>
<evidence type="ECO:0000313" key="6">
    <source>
        <dbReference type="EMBL" id="CAB3676952.1"/>
    </source>
</evidence>
<keyword evidence="3 4" id="KW-0472">Membrane</keyword>
<accession>A0A6J5ARA4</accession>
<protein>
    <submittedName>
        <fullName evidence="6">Putative galactarate transporter</fullName>
    </submittedName>
</protein>
<feature type="transmembrane region" description="Helical" evidence="4">
    <location>
        <begin position="227"/>
        <end position="249"/>
    </location>
</feature>
<dbReference type="SUPFAM" id="SSF103473">
    <property type="entry name" value="MFS general substrate transporter"/>
    <property type="match status" value="1"/>
</dbReference>
<evidence type="ECO:0000256" key="3">
    <source>
        <dbReference type="ARBA" id="ARBA00023136"/>
    </source>
</evidence>
<feature type="transmembrane region" description="Helical" evidence="4">
    <location>
        <begin position="179"/>
        <end position="198"/>
    </location>
</feature>
<feature type="domain" description="Major facilitator superfamily (MFS) profile" evidence="5">
    <location>
        <begin position="24"/>
        <end position="408"/>
    </location>
</feature>
<keyword evidence="2 4" id="KW-1133">Transmembrane helix</keyword>
<gene>
    <name evidence="6" type="primary">garP</name>
    <name evidence="6" type="ORF">LMG24238_02412</name>
</gene>
<evidence type="ECO:0000313" key="7">
    <source>
        <dbReference type="Proteomes" id="UP000494255"/>
    </source>
</evidence>
<dbReference type="PROSITE" id="PS50850">
    <property type="entry name" value="MFS"/>
    <property type="match status" value="1"/>
</dbReference>
<feature type="transmembrane region" description="Helical" evidence="4">
    <location>
        <begin position="54"/>
        <end position="77"/>
    </location>
</feature>
<dbReference type="GeneID" id="97041043"/>
<sequence>MQAAVPTPTDCSDEAEVARFRWVILFFAWAGLMLSTVCRLAWGTLALPAGQSLGLPIAALGVFVTAFYVGYVLSNVVGGVTTDRIGGRATLSVSLLGLAVATFCFGYTPSLTVGLILQCVMGLTAGADYAAGVKLVSTWFARHERGRAVGLLMSASSVAVILTNAVLPGVVTNLGWRNTYHGLGICALILAMLTVVIVRNHSADTDAHRSERGSEKLRVAGLLNRNFVLLALAGCGGFWGTLGFASWAISLMVKGHHIVPVQAGFVVAIAGIAGLVSKPSVGWLSDKLGGRRKALTVASFIFFFAALLGFGQLSELDAFRLAAPFVGIGAFVYSPLLVTLVAEQSGINRAGSAAGIANAVWQSGSAMSPAVVGLVFQATHSFQTAFAALALGPLLGTFCMLFVKEHASQ</sequence>
<feature type="transmembrane region" description="Helical" evidence="4">
    <location>
        <begin position="115"/>
        <end position="136"/>
    </location>
</feature>
<feature type="transmembrane region" description="Helical" evidence="4">
    <location>
        <begin position="319"/>
        <end position="342"/>
    </location>
</feature>
<keyword evidence="1 4" id="KW-0812">Transmembrane</keyword>
<dbReference type="EMBL" id="CADIKC010000002">
    <property type="protein sequence ID" value="CAB3676952.1"/>
    <property type="molecule type" value="Genomic_DNA"/>
</dbReference>
<keyword evidence="7" id="KW-1185">Reference proteome</keyword>
<name>A0A6J5ARA4_9BURK</name>
<feature type="transmembrane region" description="Helical" evidence="4">
    <location>
        <begin position="22"/>
        <end position="42"/>
    </location>
</feature>
<dbReference type="InterPro" id="IPR011701">
    <property type="entry name" value="MFS"/>
</dbReference>
<evidence type="ECO:0000256" key="2">
    <source>
        <dbReference type="ARBA" id="ARBA00022989"/>
    </source>
</evidence>
<dbReference type="AlphaFoldDB" id="A0A6J5ARA4"/>
<organism evidence="6 7">
    <name type="scientific">Paraburkholderia sediminicola</name>
    <dbReference type="NCBI Taxonomy" id="458836"/>
    <lineage>
        <taxon>Bacteria</taxon>
        <taxon>Pseudomonadati</taxon>
        <taxon>Pseudomonadota</taxon>
        <taxon>Betaproteobacteria</taxon>
        <taxon>Burkholderiales</taxon>
        <taxon>Burkholderiaceae</taxon>
        <taxon>Paraburkholderia</taxon>
    </lineage>
</organism>
<feature type="transmembrane region" description="Helical" evidence="4">
    <location>
        <begin position="148"/>
        <end position="167"/>
    </location>
</feature>
<feature type="transmembrane region" description="Helical" evidence="4">
    <location>
        <begin position="382"/>
        <end position="403"/>
    </location>
</feature>
<evidence type="ECO:0000256" key="4">
    <source>
        <dbReference type="SAM" id="Phobius"/>
    </source>
</evidence>
<reference evidence="6 7" key="1">
    <citation type="submission" date="2020-04" db="EMBL/GenBank/DDBJ databases">
        <authorList>
            <person name="De Canck E."/>
        </authorList>
    </citation>
    <scope>NUCLEOTIDE SEQUENCE [LARGE SCALE GENOMIC DNA]</scope>
    <source>
        <strain evidence="6 7">LMG 24238</strain>
    </source>
</reference>
<feature type="transmembrane region" description="Helical" evidence="4">
    <location>
        <begin position="89"/>
        <end position="109"/>
    </location>
</feature>
<feature type="transmembrane region" description="Helical" evidence="4">
    <location>
        <begin position="295"/>
        <end position="313"/>
    </location>
</feature>
<proteinExistence type="predicted"/>
<evidence type="ECO:0000259" key="5">
    <source>
        <dbReference type="PROSITE" id="PS50850"/>
    </source>
</evidence>
<dbReference type="Proteomes" id="UP000494255">
    <property type="component" value="Unassembled WGS sequence"/>
</dbReference>
<evidence type="ECO:0000256" key="1">
    <source>
        <dbReference type="ARBA" id="ARBA00022692"/>
    </source>
</evidence>
<dbReference type="InterPro" id="IPR036259">
    <property type="entry name" value="MFS_trans_sf"/>
</dbReference>
<feature type="transmembrane region" description="Helical" evidence="4">
    <location>
        <begin position="255"/>
        <end position="275"/>
    </location>
</feature>
<feature type="transmembrane region" description="Helical" evidence="4">
    <location>
        <begin position="354"/>
        <end position="376"/>
    </location>
</feature>
<dbReference type="InterPro" id="IPR052952">
    <property type="entry name" value="MFS-Transporter"/>
</dbReference>
<dbReference type="PANTHER" id="PTHR23527:SF1">
    <property type="entry name" value="BLL3282 PROTEIN"/>
    <property type="match status" value="1"/>
</dbReference>
<dbReference type="PANTHER" id="PTHR23527">
    <property type="entry name" value="BLL3282 PROTEIN"/>
    <property type="match status" value="1"/>
</dbReference>
<dbReference type="Pfam" id="PF07690">
    <property type="entry name" value="MFS_1"/>
    <property type="match status" value="1"/>
</dbReference>